<comment type="caution">
    <text evidence="4">The sequence shown here is derived from an EMBL/GenBank/DDBJ whole genome shotgun (WGS) entry which is preliminary data.</text>
</comment>
<dbReference type="GO" id="GO:0009228">
    <property type="term" value="P:thiamine biosynthetic process"/>
    <property type="evidence" value="ECO:0007669"/>
    <property type="project" value="UniProtKB-KW"/>
</dbReference>
<dbReference type="InterPro" id="IPR013785">
    <property type="entry name" value="Aldolase_TIM"/>
</dbReference>
<sequence>MHKRPRNSFWRDPGIYPILDLEYCTKFGKDPSELVALWNRHRSYVPFYQLRAKKETIPNIIHLYRKLRLQFPDFPLILNDYADLAFELHCFGLHLGKEDYENSDRFLRKRLSESGLFLGTSSHTLEELANLEEEFWDYTGFGPVFATSSKEGARPTLGSEILGETLKISRIPVAPIGGIDSSTLPAVLEKGNFLAAMISGASEPEDFLRSIRLLEKVGNE</sequence>
<evidence type="ECO:0000259" key="3">
    <source>
        <dbReference type="Pfam" id="PF02581"/>
    </source>
</evidence>
<gene>
    <name evidence="4" type="ORF">EHO60_16660</name>
</gene>
<dbReference type="GO" id="GO:0005737">
    <property type="term" value="C:cytoplasm"/>
    <property type="evidence" value="ECO:0007669"/>
    <property type="project" value="TreeGrafter"/>
</dbReference>
<name>A0A4R9G458_9LEPT</name>
<dbReference type="OrthoDB" id="9810880at2"/>
<dbReference type="Gene3D" id="3.20.20.70">
    <property type="entry name" value="Aldolase class I"/>
    <property type="match status" value="1"/>
</dbReference>
<keyword evidence="2" id="KW-0784">Thiamine biosynthesis</keyword>
<dbReference type="InterPro" id="IPR036206">
    <property type="entry name" value="ThiamineP_synth_sf"/>
</dbReference>
<evidence type="ECO:0000313" key="4">
    <source>
        <dbReference type="EMBL" id="TGK06292.1"/>
    </source>
</evidence>
<feature type="domain" description="Thiamine phosphate synthase/TenI" evidence="3">
    <location>
        <begin position="44"/>
        <end position="200"/>
    </location>
</feature>
<organism evidence="4 5">
    <name type="scientific">Leptospira fletcheri</name>
    <dbReference type="NCBI Taxonomy" id="2484981"/>
    <lineage>
        <taxon>Bacteria</taxon>
        <taxon>Pseudomonadati</taxon>
        <taxon>Spirochaetota</taxon>
        <taxon>Spirochaetia</taxon>
        <taxon>Leptospirales</taxon>
        <taxon>Leptospiraceae</taxon>
        <taxon>Leptospira</taxon>
    </lineage>
</organism>
<dbReference type="PANTHER" id="PTHR20857">
    <property type="entry name" value="THIAMINE-PHOSPHATE PYROPHOSPHORYLASE"/>
    <property type="match status" value="1"/>
</dbReference>
<dbReference type="InterPro" id="IPR022998">
    <property type="entry name" value="ThiamineP_synth_TenI"/>
</dbReference>
<comment type="pathway">
    <text evidence="1">Cofactor biosynthesis; thiamine diphosphate biosynthesis.</text>
</comment>
<dbReference type="CDD" id="cd00564">
    <property type="entry name" value="TMP_TenI"/>
    <property type="match status" value="1"/>
</dbReference>
<dbReference type="EMBL" id="RQET01000014">
    <property type="protein sequence ID" value="TGK06292.1"/>
    <property type="molecule type" value="Genomic_DNA"/>
</dbReference>
<evidence type="ECO:0000313" key="5">
    <source>
        <dbReference type="Proteomes" id="UP000298458"/>
    </source>
</evidence>
<evidence type="ECO:0000256" key="1">
    <source>
        <dbReference type="ARBA" id="ARBA00004948"/>
    </source>
</evidence>
<accession>A0A4R9G458</accession>
<proteinExistence type="predicted"/>
<protein>
    <submittedName>
        <fullName evidence="4">Thiamine phosphate synthase</fullName>
    </submittedName>
</protein>
<dbReference type="PANTHER" id="PTHR20857:SF15">
    <property type="entry name" value="THIAMINE-PHOSPHATE SYNTHASE"/>
    <property type="match status" value="1"/>
</dbReference>
<dbReference type="AlphaFoldDB" id="A0A4R9G458"/>
<evidence type="ECO:0000256" key="2">
    <source>
        <dbReference type="ARBA" id="ARBA00022977"/>
    </source>
</evidence>
<keyword evidence="5" id="KW-1185">Reference proteome</keyword>
<dbReference type="Pfam" id="PF02581">
    <property type="entry name" value="TMP-TENI"/>
    <property type="match status" value="1"/>
</dbReference>
<reference evidence="4" key="1">
    <citation type="journal article" date="2019" name="PLoS Negl. Trop. Dis.">
        <title>Revisiting the worldwide diversity of Leptospira species in the environment.</title>
        <authorList>
            <person name="Vincent A.T."/>
            <person name="Schiettekatte O."/>
            <person name="Bourhy P."/>
            <person name="Veyrier F.J."/>
            <person name="Picardeau M."/>
        </authorList>
    </citation>
    <scope>NUCLEOTIDE SEQUENCE [LARGE SCALE GENOMIC DNA]</scope>
    <source>
        <strain evidence="4">SSW15</strain>
    </source>
</reference>
<dbReference type="GO" id="GO:0004789">
    <property type="term" value="F:thiamine-phosphate diphosphorylase activity"/>
    <property type="evidence" value="ECO:0007669"/>
    <property type="project" value="TreeGrafter"/>
</dbReference>
<dbReference type="Proteomes" id="UP000298458">
    <property type="component" value="Unassembled WGS sequence"/>
</dbReference>
<dbReference type="SUPFAM" id="SSF51391">
    <property type="entry name" value="Thiamin phosphate synthase"/>
    <property type="match status" value="1"/>
</dbReference>